<dbReference type="InterPro" id="IPR036779">
    <property type="entry name" value="LysM_dom_sf"/>
</dbReference>
<feature type="region of interest" description="Disordered" evidence="2">
    <location>
        <begin position="111"/>
        <end position="130"/>
    </location>
</feature>
<keyword evidence="6" id="KW-1185">Reference proteome</keyword>
<dbReference type="KEGG" id="xba:C7S18_05325"/>
<evidence type="ECO:0000256" key="2">
    <source>
        <dbReference type="SAM" id="MobiDB-lite"/>
    </source>
</evidence>
<dbReference type="SUPFAM" id="SSF53955">
    <property type="entry name" value="Lysozyme-like"/>
    <property type="match status" value="1"/>
</dbReference>
<reference evidence="5 6" key="2">
    <citation type="submission" date="2018-03" db="EMBL/GenBank/DDBJ databases">
        <authorList>
            <person name="Keele B.F."/>
        </authorList>
    </citation>
    <scope>NUCLEOTIDE SEQUENCE [LARGE SCALE GENOMIC DNA]</scope>
    <source>
        <strain evidence="5 6">D13</strain>
    </source>
</reference>
<name>A0A2P1PP89_9GAMM</name>
<dbReference type="PANTHER" id="PTHR37423:SF2">
    <property type="entry name" value="MEMBRANE-BOUND LYTIC MUREIN TRANSGLYCOSYLASE C"/>
    <property type="match status" value="1"/>
</dbReference>
<feature type="signal peptide" evidence="3">
    <location>
        <begin position="1"/>
        <end position="19"/>
    </location>
</feature>
<evidence type="ECO:0000256" key="3">
    <source>
        <dbReference type="SAM" id="SignalP"/>
    </source>
</evidence>
<evidence type="ECO:0000313" key="5">
    <source>
        <dbReference type="EMBL" id="AVP96658.1"/>
    </source>
</evidence>
<dbReference type="Gene3D" id="3.10.350.10">
    <property type="entry name" value="LysM domain"/>
    <property type="match status" value="1"/>
</dbReference>
<dbReference type="Pfam" id="PF01476">
    <property type="entry name" value="LysM"/>
    <property type="match status" value="1"/>
</dbReference>
<dbReference type="InterPro" id="IPR008258">
    <property type="entry name" value="Transglycosylase_SLT_dom_1"/>
</dbReference>
<organism evidence="5 6">
    <name type="scientific">Ahniella affigens</name>
    <dbReference type="NCBI Taxonomy" id="2021234"/>
    <lineage>
        <taxon>Bacteria</taxon>
        <taxon>Pseudomonadati</taxon>
        <taxon>Pseudomonadota</taxon>
        <taxon>Gammaproteobacteria</taxon>
        <taxon>Lysobacterales</taxon>
        <taxon>Rhodanobacteraceae</taxon>
        <taxon>Ahniella</taxon>
    </lineage>
</organism>
<dbReference type="SUPFAM" id="SSF54106">
    <property type="entry name" value="LysM domain"/>
    <property type="match status" value="1"/>
</dbReference>
<keyword evidence="3" id="KW-0732">Signal</keyword>
<feature type="domain" description="LysM" evidence="4">
    <location>
        <begin position="440"/>
        <end position="485"/>
    </location>
</feature>
<accession>A0A2P1PP89</accession>
<evidence type="ECO:0000313" key="6">
    <source>
        <dbReference type="Proteomes" id="UP000241074"/>
    </source>
</evidence>
<dbReference type="Pfam" id="PF01464">
    <property type="entry name" value="SLT"/>
    <property type="match status" value="1"/>
</dbReference>
<gene>
    <name evidence="5" type="ORF">C7S18_05325</name>
</gene>
<dbReference type="InterPro" id="IPR018392">
    <property type="entry name" value="LysM"/>
</dbReference>
<dbReference type="Gene3D" id="1.10.530.10">
    <property type="match status" value="1"/>
</dbReference>
<feature type="chain" id="PRO_5015144257" evidence="3">
    <location>
        <begin position="20"/>
        <end position="491"/>
    </location>
</feature>
<proteinExistence type="inferred from homology"/>
<dbReference type="AlphaFoldDB" id="A0A2P1PP89"/>
<dbReference type="EMBL" id="CP027860">
    <property type="protein sequence ID" value="AVP96658.1"/>
    <property type="molecule type" value="Genomic_DNA"/>
</dbReference>
<dbReference type="InterPro" id="IPR023346">
    <property type="entry name" value="Lysozyme-like_dom_sf"/>
</dbReference>
<dbReference type="SMART" id="SM00257">
    <property type="entry name" value="LysM"/>
    <property type="match status" value="1"/>
</dbReference>
<dbReference type="PROSITE" id="PS51782">
    <property type="entry name" value="LYSM"/>
    <property type="match status" value="1"/>
</dbReference>
<dbReference type="CDD" id="cd00118">
    <property type="entry name" value="LysM"/>
    <property type="match status" value="1"/>
</dbReference>
<dbReference type="PROSITE" id="PS51257">
    <property type="entry name" value="PROKAR_LIPOPROTEIN"/>
    <property type="match status" value="1"/>
</dbReference>
<dbReference type="PANTHER" id="PTHR37423">
    <property type="entry name" value="SOLUBLE LYTIC MUREIN TRANSGLYCOSYLASE-RELATED"/>
    <property type="match status" value="1"/>
</dbReference>
<comment type="similarity">
    <text evidence="1">Belongs to the transglycosylase Slt family.</text>
</comment>
<evidence type="ECO:0000259" key="4">
    <source>
        <dbReference type="PROSITE" id="PS51782"/>
    </source>
</evidence>
<sequence>MFRTPLVAVILATLLGACASTPQKAHNSRTAQSETLAEILAAEAELKSEIARWERGEATDTQSVHAAGEHYRAMIARCAIETNCDHQVAMRSQAETLALLQQALLGSDDENRAEEELAGETSDVASPSSDLPELQRSVAMLKGQRLDQVIQLNPAVKAGIEEWLTWMRPNLLDAYENYQYLRYLMWPKYEEAGLPEALLFGIVAKESGGKVHAVSSAGAAGLLQFMPATASRYGLGRAGFDERFDAAKVTAANVRYINDQLALLNNDLELTLGAYNGGEGRMGRLSPRGTRSFWDARVYGNLPPETRDYVPMVLAAAWLFMHPEEFGLEFPRFDASPASITLVRTASINELAVCMGQFGNPRGWFRTIRNLNPRYEAERRLAIGTELQVPAAAAKAYAARCQSGVLAQTAEDLHQAVKPAASTYRLASRASAPTSSGSGRTHVVRRGETLHAIAMRYGCAVNTVANANGVRAPRYLILPGQRLRVPSCRAS</sequence>
<dbReference type="Proteomes" id="UP000241074">
    <property type="component" value="Chromosome"/>
</dbReference>
<dbReference type="OrthoDB" id="9815002at2"/>
<reference evidence="5 6" key="1">
    <citation type="submission" date="2018-03" db="EMBL/GenBank/DDBJ databases">
        <title>Ahniella affigens gen. nov., sp. nov., a gammaproteobacterium isolated from sandy soil near a stream.</title>
        <authorList>
            <person name="Ko Y."/>
            <person name="Kim J.-H."/>
        </authorList>
    </citation>
    <scope>NUCLEOTIDE SEQUENCE [LARGE SCALE GENOMIC DNA]</scope>
    <source>
        <strain evidence="5 6">D13</strain>
    </source>
</reference>
<protein>
    <submittedName>
        <fullName evidence="5">Lytic transglycosylase</fullName>
    </submittedName>
</protein>
<evidence type="ECO:0000256" key="1">
    <source>
        <dbReference type="ARBA" id="ARBA00007734"/>
    </source>
</evidence>
<dbReference type="RefSeq" id="WP_106890586.1">
    <property type="nucleotide sequence ID" value="NZ_CP027860.1"/>
</dbReference>